<dbReference type="InterPro" id="IPR003661">
    <property type="entry name" value="HisK_dim/P_dom"/>
</dbReference>
<dbReference type="PROSITE" id="PS50112">
    <property type="entry name" value="PAS"/>
    <property type="match status" value="1"/>
</dbReference>
<dbReference type="SUPFAM" id="SSF55785">
    <property type="entry name" value="PYP-like sensor domain (PAS domain)"/>
    <property type="match status" value="1"/>
</dbReference>
<dbReference type="EMBL" id="CP021330">
    <property type="protein sequence ID" value="AVX05333.1"/>
    <property type="molecule type" value="Genomic_DNA"/>
</dbReference>
<dbReference type="SUPFAM" id="SSF47384">
    <property type="entry name" value="Homodimeric domain of signal transducing histidine kinase"/>
    <property type="match status" value="1"/>
</dbReference>
<dbReference type="PANTHER" id="PTHR45569:SF1">
    <property type="entry name" value="SENSOR PROTEIN KDPD"/>
    <property type="match status" value="1"/>
</dbReference>
<dbReference type="InterPro" id="IPR036890">
    <property type="entry name" value="HATPase_C_sf"/>
</dbReference>
<dbReference type="InterPro" id="IPR000014">
    <property type="entry name" value="PAS"/>
</dbReference>
<gene>
    <name evidence="6" type="ORF">MXMO3_02823</name>
</gene>
<dbReference type="InterPro" id="IPR036097">
    <property type="entry name" value="HisK_dim/P_sf"/>
</dbReference>
<feature type="domain" description="Histidine kinase" evidence="4">
    <location>
        <begin position="764"/>
        <end position="985"/>
    </location>
</feature>
<dbReference type="Pfam" id="PF13188">
    <property type="entry name" value="PAS_8"/>
    <property type="match status" value="1"/>
</dbReference>
<dbReference type="GO" id="GO:0005886">
    <property type="term" value="C:plasma membrane"/>
    <property type="evidence" value="ECO:0007669"/>
    <property type="project" value="TreeGrafter"/>
</dbReference>
<dbReference type="PANTHER" id="PTHR45569">
    <property type="entry name" value="SENSOR PROTEIN KDPD"/>
    <property type="match status" value="1"/>
</dbReference>
<dbReference type="Pfam" id="PF00512">
    <property type="entry name" value="HisKA"/>
    <property type="match status" value="1"/>
</dbReference>
<dbReference type="Proteomes" id="UP000258927">
    <property type="component" value="Chromosome"/>
</dbReference>
<dbReference type="InterPro" id="IPR035965">
    <property type="entry name" value="PAS-like_dom_sf"/>
</dbReference>
<dbReference type="RefSeq" id="WP_117396262.1">
    <property type="nucleotide sequence ID" value="NZ_CP021330.1"/>
</dbReference>
<feature type="compositionally biased region" description="Polar residues" evidence="3">
    <location>
        <begin position="370"/>
        <end position="380"/>
    </location>
</feature>
<dbReference type="KEGG" id="mmyr:MXMO3_02823"/>
<dbReference type="InterPro" id="IPR052023">
    <property type="entry name" value="Histidine_kinase_KdpD"/>
</dbReference>
<evidence type="ECO:0000256" key="3">
    <source>
        <dbReference type="SAM" id="MobiDB-lite"/>
    </source>
</evidence>
<comment type="catalytic activity">
    <reaction evidence="1">
        <text>ATP + protein L-histidine = ADP + protein N-phospho-L-histidine.</text>
        <dbReference type="EC" id="2.7.13.3"/>
    </reaction>
</comment>
<sequence>MRTHWVHSEIGKRVLSYTLDPRPVWFWDEDGSRLLWRNLAARLFRTKAKKKSVKLLPDPVPLRGQINRLIRLGAHGRASLSRMRFQIGKKPVSTTCSCIPLLNDDLTGLLVISSDTIDPKFFSGDAYDLAASAQMFRPELDYVVIDDSHEVVAGACAQQDEDQEQPDIAAIDLELLEQGATAQFDISARARMLIFEPGMLLDLSEMGADALSSPVDSTEPLNTEPEDGLLDQLDGDLPTDEEKHASDKTAEESADEKAAHDEASDETGVNEDDATDLPHDLTELIDHLYQADRGLIDSSDKLTSLEVDEMSEDLAADPEDAEIAADEATSADIGDDQDSTQSKTQLWTIRATHKLTEEEESIESNVAPLVNNSDNDQSISEAVDDKSTIAANPVGEPDPTARYNFEELSRVLRERVGPDDTIEKTDGPDNVEAEDKRPTPGTPPASEREAAAQLIANGIPENAMDAPANPQNGKNGRRNRPAEHVQPEPQLDPSVSGALVALSDETLVLNRLPLGILLFRDQELLFTNRAMAELAGYKTSTELRQAGFDQIFPRADEDDASVGPVTKLVRKDGSEVAVVARLQITTWQGKSAYMLTAREDDRHDPISLPELDTDHAADVDVSSFVGGVTTASALDIELIERLVTDAHQGLVILDNRGHVTNVSDQAVALIGPSRDLMLDRTLMEYIDADSRSNYFGLLAGTKQDEEVYLFAGAAHCAIRFLRHPLGDGDDFKLIGVVYEKSEVPTPVTDIDIAEQDAETDLLPLISREIRRPLATISGFNSLMHDEAYGPIGNDRYKEYVKDIQLATKRLERVVGELDDLSRYRDGTYELENAQIDLGDLLTQCIGKIRTQANAQQVFVRSAIPDAQYLIEADQKLLSQTIMNLLASAVTLSPPGSNVIVSAIREDNGDVSVHVRDNGSNQVDRGEKFAVFHHNSGDGKEAGTTASSAVGLSLTQSLARANSFGLSFDPLGDNGMMMALRIPGHRIQKTNS</sequence>
<feature type="compositionally biased region" description="Acidic residues" evidence="3">
    <location>
        <begin position="263"/>
        <end position="275"/>
    </location>
</feature>
<dbReference type="EC" id="2.7.13.3" evidence="2"/>
<dbReference type="Gene3D" id="3.30.565.10">
    <property type="entry name" value="Histidine kinase-like ATPase, C-terminal domain"/>
    <property type="match status" value="1"/>
</dbReference>
<dbReference type="STRING" id="1122213.GCA_000423365_00458"/>
<feature type="domain" description="PAS" evidence="5">
    <location>
        <begin position="635"/>
        <end position="692"/>
    </location>
</feature>
<keyword evidence="6" id="KW-0808">Transferase</keyword>
<keyword evidence="7" id="KW-1185">Reference proteome</keyword>
<feature type="compositionally biased region" description="Basic and acidic residues" evidence="3">
    <location>
        <begin position="240"/>
        <end position="262"/>
    </location>
</feature>
<protein>
    <recommendedName>
        <fullName evidence="2">histidine kinase</fullName>
        <ecNumber evidence="2">2.7.13.3</ecNumber>
    </recommendedName>
</protein>
<keyword evidence="6" id="KW-0418">Kinase</keyword>
<feature type="region of interest" description="Disordered" evidence="3">
    <location>
        <begin position="356"/>
        <end position="448"/>
    </location>
</feature>
<feature type="region of interest" description="Disordered" evidence="3">
    <location>
        <begin position="461"/>
        <end position="492"/>
    </location>
</feature>
<dbReference type="SMART" id="SM00091">
    <property type="entry name" value="PAS"/>
    <property type="match status" value="2"/>
</dbReference>
<dbReference type="Gene3D" id="1.10.287.130">
    <property type="match status" value="1"/>
</dbReference>
<dbReference type="SMART" id="SM00388">
    <property type="entry name" value="HisKA"/>
    <property type="match status" value="1"/>
</dbReference>
<evidence type="ECO:0000313" key="6">
    <source>
        <dbReference type="EMBL" id="AVX05333.1"/>
    </source>
</evidence>
<dbReference type="PROSITE" id="PS50109">
    <property type="entry name" value="HIS_KIN"/>
    <property type="match status" value="1"/>
</dbReference>
<accession>A0A2R4MHC1</accession>
<dbReference type="CDD" id="cd00082">
    <property type="entry name" value="HisKA"/>
    <property type="match status" value="1"/>
</dbReference>
<evidence type="ECO:0000259" key="4">
    <source>
        <dbReference type="PROSITE" id="PS50109"/>
    </source>
</evidence>
<proteinExistence type="predicted"/>
<evidence type="ECO:0000256" key="1">
    <source>
        <dbReference type="ARBA" id="ARBA00000085"/>
    </source>
</evidence>
<organism evidence="6 7">
    <name type="scientific">Maritalea myrionectae</name>
    <dbReference type="NCBI Taxonomy" id="454601"/>
    <lineage>
        <taxon>Bacteria</taxon>
        <taxon>Pseudomonadati</taxon>
        <taxon>Pseudomonadota</taxon>
        <taxon>Alphaproteobacteria</taxon>
        <taxon>Hyphomicrobiales</taxon>
        <taxon>Devosiaceae</taxon>
        <taxon>Maritalea</taxon>
    </lineage>
</organism>
<reference evidence="6 7" key="1">
    <citation type="submission" date="2017-05" db="EMBL/GenBank/DDBJ databases">
        <title>Genome Analysis of Maritalea myrionectae HL2708#5.</title>
        <authorList>
            <consortium name="Cotde Inc.-PKNU"/>
            <person name="Jang D."/>
            <person name="Oh H.-M."/>
        </authorList>
    </citation>
    <scope>NUCLEOTIDE SEQUENCE [LARGE SCALE GENOMIC DNA]</scope>
    <source>
        <strain evidence="6 7">HL2708#5</strain>
    </source>
</reference>
<evidence type="ECO:0000256" key="2">
    <source>
        <dbReference type="ARBA" id="ARBA00012438"/>
    </source>
</evidence>
<feature type="compositionally biased region" description="Acidic residues" evidence="3">
    <location>
        <begin position="224"/>
        <end position="239"/>
    </location>
</feature>
<evidence type="ECO:0000259" key="5">
    <source>
        <dbReference type="PROSITE" id="PS50112"/>
    </source>
</evidence>
<feature type="region of interest" description="Disordered" evidence="3">
    <location>
        <begin position="210"/>
        <end position="276"/>
    </location>
</feature>
<evidence type="ECO:0000313" key="7">
    <source>
        <dbReference type="Proteomes" id="UP000258927"/>
    </source>
</evidence>
<name>A0A2R4MHC1_9HYPH</name>
<dbReference type="AlphaFoldDB" id="A0A2R4MHC1"/>
<dbReference type="SUPFAM" id="SSF55874">
    <property type="entry name" value="ATPase domain of HSP90 chaperone/DNA topoisomerase II/histidine kinase"/>
    <property type="match status" value="1"/>
</dbReference>
<dbReference type="GO" id="GO:0000155">
    <property type="term" value="F:phosphorelay sensor kinase activity"/>
    <property type="evidence" value="ECO:0007669"/>
    <property type="project" value="InterPro"/>
</dbReference>
<dbReference type="InterPro" id="IPR005467">
    <property type="entry name" value="His_kinase_dom"/>
</dbReference>
<feature type="compositionally biased region" description="Basic and acidic residues" evidence="3">
    <location>
        <begin position="404"/>
        <end position="438"/>
    </location>
</feature>